<dbReference type="AlphaFoldDB" id="A0A0G0UCY9"/>
<feature type="compositionally biased region" description="Basic and acidic residues" evidence="1">
    <location>
        <begin position="78"/>
        <end position="92"/>
    </location>
</feature>
<gene>
    <name evidence="2" type="ORF">UU32_C0010G0001</name>
</gene>
<evidence type="ECO:0000313" key="2">
    <source>
        <dbReference type="EMBL" id="KKR86818.1"/>
    </source>
</evidence>
<dbReference type="EMBL" id="LCAE01000010">
    <property type="protein sequence ID" value="KKR86818.1"/>
    <property type="molecule type" value="Genomic_DNA"/>
</dbReference>
<organism evidence="2 3">
    <name type="scientific">Candidatus Woesebacteria bacterium GW2011_GWB1_41_10</name>
    <dbReference type="NCBI Taxonomy" id="1618577"/>
    <lineage>
        <taxon>Bacteria</taxon>
        <taxon>Candidatus Woeseibacteriota</taxon>
    </lineage>
</organism>
<evidence type="ECO:0000313" key="3">
    <source>
        <dbReference type="Proteomes" id="UP000033858"/>
    </source>
</evidence>
<comment type="caution">
    <text evidence="2">The sequence shown here is derived from an EMBL/GenBank/DDBJ whole genome shotgun (WGS) entry which is preliminary data.</text>
</comment>
<accession>A0A0G0UCY9</accession>
<dbReference type="Proteomes" id="UP000033858">
    <property type="component" value="Unassembled WGS sequence"/>
</dbReference>
<feature type="non-terminal residue" evidence="2">
    <location>
        <position position="1"/>
    </location>
</feature>
<sequence length="103" mass="11493">LKKPISRGHECNKNNNQNSGIPNRILFHFLNFTLKEAGAIIPAMANLMVEGGMPLSEEDLAEAKKNEGTLYDWLDGGPRQKEEKKKEKERTPAGDYDTLPVSP</sequence>
<feature type="region of interest" description="Disordered" evidence="1">
    <location>
        <begin position="1"/>
        <end position="21"/>
    </location>
</feature>
<proteinExistence type="predicted"/>
<reference evidence="2 3" key="1">
    <citation type="journal article" date="2015" name="Nature">
        <title>rRNA introns, odd ribosomes, and small enigmatic genomes across a large radiation of phyla.</title>
        <authorList>
            <person name="Brown C.T."/>
            <person name="Hug L.A."/>
            <person name="Thomas B.C."/>
            <person name="Sharon I."/>
            <person name="Castelle C.J."/>
            <person name="Singh A."/>
            <person name="Wilkins M.J."/>
            <person name="Williams K.H."/>
            <person name="Banfield J.F."/>
        </authorList>
    </citation>
    <scope>NUCLEOTIDE SEQUENCE [LARGE SCALE GENOMIC DNA]</scope>
</reference>
<protein>
    <submittedName>
        <fullName evidence="2">Uncharacterized protein</fullName>
    </submittedName>
</protein>
<feature type="region of interest" description="Disordered" evidence="1">
    <location>
        <begin position="67"/>
        <end position="103"/>
    </location>
</feature>
<evidence type="ECO:0000256" key="1">
    <source>
        <dbReference type="SAM" id="MobiDB-lite"/>
    </source>
</evidence>
<name>A0A0G0UCY9_9BACT</name>